<dbReference type="PANTHER" id="PTHR15486">
    <property type="entry name" value="ANCIENT UBIQUITOUS PROTEIN"/>
    <property type="match status" value="1"/>
</dbReference>
<dbReference type="SUPFAM" id="SSF69593">
    <property type="entry name" value="Glycerol-3-phosphate (1)-acyltransferase"/>
    <property type="match status" value="1"/>
</dbReference>
<dbReference type="InterPro" id="IPR002123">
    <property type="entry name" value="Plipid/glycerol_acylTrfase"/>
</dbReference>
<dbReference type="GO" id="GO:0016020">
    <property type="term" value="C:membrane"/>
    <property type="evidence" value="ECO:0007669"/>
    <property type="project" value="UniProtKB-SubCell"/>
</dbReference>
<dbReference type="EMBL" id="CP136895">
    <property type="protein sequence ID" value="WOL10988.1"/>
    <property type="molecule type" value="Genomic_DNA"/>
</dbReference>
<dbReference type="CDD" id="cd06551">
    <property type="entry name" value="LPLAT"/>
    <property type="match status" value="1"/>
</dbReference>
<evidence type="ECO:0000256" key="3">
    <source>
        <dbReference type="ARBA" id="ARBA00022679"/>
    </source>
</evidence>
<dbReference type="AlphaFoldDB" id="A0AAQ3KQ20"/>
<evidence type="ECO:0000259" key="8">
    <source>
        <dbReference type="SMART" id="SM00563"/>
    </source>
</evidence>
<keyword evidence="10" id="KW-1185">Reference proteome</keyword>
<comment type="similarity">
    <text evidence="2">Belongs to the GPAT/DAPAT family.</text>
</comment>
<dbReference type="SMART" id="SM00563">
    <property type="entry name" value="PlsC"/>
    <property type="match status" value="1"/>
</dbReference>
<name>A0AAQ3KQ20_9LILI</name>
<comment type="subcellular location">
    <subcellularLocation>
        <location evidence="1">Membrane</location>
        <topology evidence="1">Multi-pass membrane protein</topology>
    </subcellularLocation>
</comment>
<dbReference type="GO" id="GO:0090447">
    <property type="term" value="F:glycerol-3-phosphate 2-O-acyltransferase activity"/>
    <property type="evidence" value="ECO:0007669"/>
    <property type="project" value="TreeGrafter"/>
</dbReference>
<organism evidence="9 10">
    <name type="scientific">Canna indica</name>
    <name type="common">Indian-shot</name>
    <dbReference type="NCBI Taxonomy" id="4628"/>
    <lineage>
        <taxon>Eukaryota</taxon>
        <taxon>Viridiplantae</taxon>
        <taxon>Streptophyta</taxon>
        <taxon>Embryophyta</taxon>
        <taxon>Tracheophyta</taxon>
        <taxon>Spermatophyta</taxon>
        <taxon>Magnoliopsida</taxon>
        <taxon>Liliopsida</taxon>
        <taxon>Zingiberales</taxon>
        <taxon>Cannaceae</taxon>
        <taxon>Canna</taxon>
    </lineage>
</organism>
<evidence type="ECO:0000256" key="2">
    <source>
        <dbReference type="ARBA" id="ARBA00007937"/>
    </source>
</evidence>
<feature type="transmembrane region" description="Helical" evidence="7">
    <location>
        <begin position="76"/>
        <end position="104"/>
    </location>
</feature>
<evidence type="ECO:0000256" key="5">
    <source>
        <dbReference type="ARBA" id="ARBA00022989"/>
    </source>
</evidence>
<evidence type="ECO:0000313" key="9">
    <source>
        <dbReference type="EMBL" id="WOL10988.1"/>
    </source>
</evidence>
<dbReference type="GO" id="GO:0010143">
    <property type="term" value="P:cutin biosynthetic process"/>
    <property type="evidence" value="ECO:0007669"/>
    <property type="project" value="TreeGrafter"/>
</dbReference>
<sequence length="543" mass="60746">MELLKRAAHWQFTCYKAAKKFRSHGFLHRISTTTKSLHHFHSYPSVTNCSLKGREGQTIVCDLHGSLLTTPSLFPFFMLVAFEGGSLFRAILLLLLSPLFWLLGQQREIAMRLMVFVTFCGLQKNRLDLVSRAVLPKFFLEKLHLQACNLFMATTGKRTVITTMPRIMVEGFLREFVGVTEVVGAELQVVRGRYFTGLISGSTVSSMQKAIKAAFEDAKADVGILNPNTNLHHHLLIPYCKEIYVVNKEDSNSETPRSRFPKPLIFHDGRLAFLPTPSATLALFMWLPVAIPLSIFRIAMGIVFPYKVAIFLAAVTGIRLRVGGLVHTASSSVETAPDVGRKGVLYVCTHRTLLDPVMLCTALQRPVPAVTYSLSRMSEMLAPMRTVRLTRDRERDAETMRRLLREGDLAVCPEGTTCREPYLLRFSSLFAELAEEIVPVAMDARVETFYGTTASGHKWLDPVVFMMDPTPAYTVDVLGRVPRDMTCAGGWNAAEVANRIQQQLAEALGFECTSLTRRDKYMILAGNEGVVKEHEQGEGKTKH</sequence>
<keyword evidence="3" id="KW-0808">Transferase</keyword>
<feature type="domain" description="Phospholipid/glycerol acyltransferase" evidence="8">
    <location>
        <begin position="344"/>
        <end position="445"/>
    </location>
</feature>
<reference evidence="9 10" key="1">
    <citation type="submission" date="2023-10" db="EMBL/GenBank/DDBJ databases">
        <title>Chromosome-scale genome assembly provides insights into flower coloration mechanisms of Canna indica.</title>
        <authorList>
            <person name="Li C."/>
        </authorList>
    </citation>
    <scope>NUCLEOTIDE SEQUENCE [LARGE SCALE GENOMIC DNA]</scope>
    <source>
        <tissue evidence="9">Flower</tissue>
    </source>
</reference>
<evidence type="ECO:0000256" key="6">
    <source>
        <dbReference type="ARBA" id="ARBA00023136"/>
    </source>
</evidence>
<dbReference type="Pfam" id="PF23270">
    <property type="entry name" value="HAD_RAM2_N"/>
    <property type="match status" value="1"/>
</dbReference>
<dbReference type="InterPro" id="IPR056462">
    <property type="entry name" value="HAD_RAM2/GPAT1-8"/>
</dbReference>
<keyword evidence="6 7" id="KW-0472">Membrane</keyword>
<dbReference type="Pfam" id="PF01553">
    <property type="entry name" value="Acyltransferase"/>
    <property type="match status" value="1"/>
</dbReference>
<dbReference type="GO" id="GO:0016791">
    <property type="term" value="F:phosphatase activity"/>
    <property type="evidence" value="ECO:0007669"/>
    <property type="project" value="TreeGrafter"/>
</dbReference>
<gene>
    <name evidence="9" type="ORF">Cni_G19749</name>
</gene>
<dbReference type="PANTHER" id="PTHR15486:SF0">
    <property type="entry name" value="GLYCEROL-3-PHOSPHATE ACYLTRANSFERASE 1"/>
    <property type="match status" value="1"/>
</dbReference>
<evidence type="ECO:0000256" key="4">
    <source>
        <dbReference type="ARBA" id="ARBA00022692"/>
    </source>
</evidence>
<evidence type="ECO:0000256" key="7">
    <source>
        <dbReference type="SAM" id="Phobius"/>
    </source>
</evidence>
<keyword evidence="5 7" id="KW-1133">Transmembrane helix</keyword>
<evidence type="ECO:0000313" key="10">
    <source>
        <dbReference type="Proteomes" id="UP001327560"/>
    </source>
</evidence>
<protein>
    <submittedName>
        <fullName evidence="9">Glycerol-3-phosphate acyltransferase 1-like</fullName>
    </submittedName>
</protein>
<feature type="transmembrane region" description="Helical" evidence="7">
    <location>
        <begin position="295"/>
        <end position="315"/>
    </location>
</feature>
<accession>A0AAQ3KQ20</accession>
<keyword evidence="4 7" id="KW-0812">Transmembrane</keyword>
<dbReference type="Proteomes" id="UP001327560">
    <property type="component" value="Chromosome 6"/>
</dbReference>
<evidence type="ECO:0000256" key="1">
    <source>
        <dbReference type="ARBA" id="ARBA00004141"/>
    </source>
</evidence>
<keyword evidence="9" id="KW-0012">Acyltransferase</keyword>
<proteinExistence type="inferred from homology"/>